<organism evidence="1 2">
    <name type="scientific">Cutibacterium modestum</name>
    <dbReference type="NCBI Taxonomy" id="2559073"/>
    <lineage>
        <taxon>Bacteria</taxon>
        <taxon>Bacillati</taxon>
        <taxon>Actinomycetota</taxon>
        <taxon>Actinomycetes</taxon>
        <taxon>Propionibacteriales</taxon>
        <taxon>Propionibacteriaceae</taxon>
        <taxon>Cutibacterium</taxon>
    </lineage>
</organism>
<dbReference type="AlphaFoldDB" id="A0AAD1KPI7"/>
<dbReference type="EMBL" id="AP024747">
    <property type="protein sequence ID" value="BCY25052.1"/>
    <property type="molecule type" value="Genomic_DNA"/>
</dbReference>
<sequence>MTGMIDEAIVDSPSVHTDTGWRLAQYLGGMIEALADPGHDAIDIPHQVTVPLDDLVANAKQL</sequence>
<evidence type="ECO:0000313" key="1">
    <source>
        <dbReference type="EMBL" id="BCY25052.1"/>
    </source>
</evidence>
<reference evidence="1" key="1">
    <citation type="submission" date="2021-06" db="EMBL/GenBank/DDBJ databases">
        <title>Genome sequence of Cutibacterium modestum strain KB17-24694.</title>
        <authorList>
            <person name="Dekio I."/>
            <person name="Asahina A."/>
            <person name="Nishida M."/>
        </authorList>
    </citation>
    <scope>NUCLEOTIDE SEQUENCE</scope>
    <source>
        <strain evidence="1">KB17-24694</strain>
    </source>
</reference>
<dbReference type="Proteomes" id="UP000825072">
    <property type="component" value="Chromosome 1"/>
</dbReference>
<name>A0AAD1KPI7_9ACTN</name>
<proteinExistence type="predicted"/>
<gene>
    <name evidence="1" type="ORF">KB1_10420</name>
</gene>
<protein>
    <submittedName>
        <fullName evidence="1">Uncharacterized protein</fullName>
    </submittedName>
</protein>
<accession>A0AAD1KPI7</accession>
<evidence type="ECO:0000313" key="2">
    <source>
        <dbReference type="Proteomes" id="UP000825072"/>
    </source>
</evidence>